<dbReference type="OrthoDB" id="2243642at2"/>
<dbReference type="Pfam" id="PF11674">
    <property type="entry name" value="DUF3270"/>
    <property type="match status" value="1"/>
</dbReference>
<dbReference type="Proteomes" id="UP000269374">
    <property type="component" value="Chromosome"/>
</dbReference>
<feature type="transmembrane region" description="Helical" evidence="1">
    <location>
        <begin position="36"/>
        <end position="57"/>
    </location>
</feature>
<dbReference type="EMBL" id="CP032627">
    <property type="protein sequence ID" value="AYG01020.1"/>
    <property type="molecule type" value="Genomic_DNA"/>
</dbReference>
<keyword evidence="1" id="KW-0812">Transmembrane</keyword>
<proteinExistence type="predicted"/>
<evidence type="ECO:0000313" key="3">
    <source>
        <dbReference type="Proteomes" id="UP000269374"/>
    </source>
</evidence>
<dbReference type="KEGG" id="lact:D7I46_07940"/>
<dbReference type="InterPro" id="IPR021688">
    <property type="entry name" value="DUF3270"/>
</dbReference>
<keyword evidence="1" id="KW-1133">Transmembrane helix</keyword>
<reference evidence="2 3" key="1">
    <citation type="submission" date="2018-09" db="EMBL/GenBank/DDBJ databases">
        <title>Genome sequencing of strain 1JSPR-7.</title>
        <authorList>
            <person name="Heo J."/>
            <person name="Kim S.-J."/>
            <person name="Kwon S.-W."/>
        </authorList>
    </citation>
    <scope>NUCLEOTIDE SEQUENCE [LARGE SCALE GENOMIC DNA]</scope>
    <source>
        <strain evidence="2 3">1JSPR-7</strain>
    </source>
</reference>
<name>A0A387BJB7_9LACT</name>
<organism evidence="2 3">
    <name type="scientific">Lactococcus allomyrinae</name>
    <dbReference type="NCBI Taxonomy" id="2419773"/>
    <lineage>
        <taxon>Bacteria</taxon>
        <taxon>Bacillati</taxon>
        <taxon>Bacillota</taxon>
        <taxon>Bacilli</taxon>
        <taxon>Lactobacillales</taxon>
        <taxon>Streptococcaceae</taxon>
        <taxon>Lactococcus</taxon>
    </lineage>
</organism>
<sequence>MELRNLKDFYEKQEYYNYTETQGREQKQFNKRVQELTFFVNIAVFSIFLAIITYVLVSMLTSLIAVPVAFFLSLAVYISLKKGIAKVIKTLLK</sequence>
<keyword evidence="1" id="KW-0472">Membrane</keyword>
<keyword evidence="3" id="KW-1185">Reference proteome</keyword>
<feature type="transmembrane region" description="Helical" evidence="1">
    <location>
        <begin position="63"/>
        <end position="80"/>
    </location>
</feature>
<dbReference type="RefSeq" id="WP_120772403.1">
    <property type="nucleotide sequence ID" value="NZ_CP032627.1"/>
</dbReference>
<gene>
    <name evidence="2" type="ORF">D7I46_07940</name>
</gene>
<evidence type="ECO:0000313" key="2">
    <source>
        <dbReference type="EMBL" id="AYG01020.1"/>
    </source>
</evidence>
<dbReference type="AlphaFoldDB" id="A0A387BJB7"/>
<accession>A0A387BJB7</accession>
<protein>
    <submittedName>
        <fullName evidence="2">DUF3270 family protein</fullName>
    </submittedName>
</protein>
<evidence type="ECO:0000256" key="1">
    <source>
        <dbReference type="SAM" id="Phobius"/>
    </source>
</evidence>